<evidence type="ECO:0000313" key="2">
    <source>
        <dbReference type="Proteomes" id="UP001168821"/>
    </source>
</evidence>
<dbReference type="Proteomes" id="UP001168821">
    <property type="component" value="Unassembled WGS sequence"/>
</dbReference>
<dbReference type="EMBL" id="JALNTZ010000008">
    <property type="protein sequence ID" value="KAJ3643837.1"/>
    <property type="molecule type" value="Genomic_DNA"/>
</dbReference>
<dbReference type="AlphaFoldDB" id="A0AA38M605"/>
<accession>A0AA38M605</accession>
<organism evidence="1 2">
    <name type="scientific">Zophobas morio</name>
    <dbReference type="NCBI Taxonomy" id="2755281"/>
    <lineage>
        <taxon>Eukaryota</taxon>
        <taxon>Metazoa</taxon>
        <taxon>Ecdysozoa</taxon>
        <taxon>Arthropoda</taxon>
        <taxon>Hexapoda</taxon>
        <taxon>Insecta</taxon>
        <taxon>Pterygota</taxon>
        <taxon>Neoptera</taxon>
        <taxon>Endopterygota</taxon>
        <taxon>Coleoptera</taxon>
        <taxon>Polyphaga</taxon>
        <taxon>Cucujiformia</taxon>
        <taxon>Tenebrionidae</taxon>
        <taxon>Zophobas</taxon>
    </lineage>
</organism>
<protein>
    <submittedName>
        <fullName evidence="1">Uncharacterized protein</fullName>
    </submittedName>
</protein>
<comment type="caution">
    <text evidence="1">The sequence shown here is derived from an EMBL/GenBank/DDBJ whole genome shotgun (WGS) entry which is preliminary data.</text>
</comment>
<proteinExistence type="predicted"/>
<reference evidence="1" key="1">
    <citation type="journal article" date="2023" name="G3 (Bethesda)">
        <title>Whole genome assemblies of Zophobas morio and Tenebrio molitor.</title>
        <authorList>
            <person name="Kaur S."/>
            <person name="Stinson S.A."/>
            <person name="diCenzo G.C."/>
        </authorList>
    </citation>
    <scope>NUCLEOTIDE SEQUENCE</scope>
    <source>
        <strain evidence="1">QUZm001</strain>
    </source>
</reference>
<sequence length="127" mass="14779">MASLCFKAAIQQDQRRLRVSRSKRRLIPTLPPRMIMFLALAWQSVLKNHRHTHAHQHETCFAKIDMLVELYHQGRINEFDAPRQTNCRLSLIALSINQKQWMLNASGLNIGADFFFLSVLGSFSWRS</sequence>
<evidence type="ECO:0000313" key="1">
    <source>
        <dbReference type="EMBL" id="KAJ3643837.1"/>
    </source>
</evidence>
<keyword evidence="2" id="KW-1185">Reference proteome</keyword>
<name>A0AA38M605_9CUCU</name>
<gene>
    <name evidence="1" type="ORF">Zmor_026523</name>
</gene>